<evidence type="ECO:0000313" key="2">
    <source>
        <dbReference type="Proteomes" id="UP000324222"/>
    </source>
</evidence>
<proteinExistence type="predicted"/>
<sequence length="156" mass="18136">MVDVLISLLQKLFKFKEANAIPRAAVLNAQIKYEENLIQIRATRPKLFHSYIRNRKLDRPRVGPLLVNGKLTDDPNFMVNVFVKAFSLVFVVESSLNPFSHQMFDQFWILRLQYGILDFWAKTGSWNLFNTGGQNRLPDCLIFHILISCPHYFCSS</sequence>
<name>A0A5B7HCJ8_PORTR</name>
<dbReference type="Proteomes" id="UP000324222">
    <property type="component" value="Unassembled WGS sequence"/>
</dbReference>
<evidence type="ECO:0000313" key="1">
    <source>
        <dbReference type="EMBL" id="MPC67047.1"/>
    </source>
</evidence>
<protein>
    <submittedName>
        <fullName evidence="1">Uncharacterized protein</fullName>
    </submittedName>
</protein>
<reference evidence="1 2" key="1">
    <citation type="submission" date="2019-05" db="EMBL/GenBank/DDBJ databases">
        <title>Another draft genome of Portunus trituberculatus and its Hox gene families provides insights of decapod evolution.</title>
        <authorList>
            <person name="Jeong J.-H."/>
            <person name="Song I."/>
            <person name="Kim S."/>
            <person name="Choi T."/>
            <person name="Kim D."/>
            <person name="Ryu S."/>
            <person name="Kim W."/>
        </authorList>
    </citation>
    <scope>NUCLEOTIDE SEQUENCE [LARGE SCALE GENOMIC DNA]</scope>
    <source>
        <tissue evidence="1">Muscle</tissue>
    </source>
</reference>
<dbReference type="AlphaFoldDB" id="A0A5B7HCJ8"/>
<organism evidence="1 2">
    <name type="scientific">Portunus trituberculatus</name>
    <name type="common">Swimming crab</name>
    <name type="synonym">Neptunus trituberculatus</name>
    <dbReference type="NCBI Taxonomy" id="210409"/>
    <lineage>
        <taxon>Eukaryota</taxon>
        <taxon>Metazoa</taxon>
        <taxon>Ecdysozoa</taxon>
        <taxon>Arthropoda</taxon>
        <taxon>Crustacea</taxon>
        <taxon>Multicrustacea</taxon>
        <taxon>Malacostraca</taxon>
        <taxon>Eumalacostraca</taxon>
        <taxon>Eucarida</taxon>
        <taxon>Decapoda</taxon>
        <taxon>Pleocyemata</taxon>
        <taxon>Brachyura</taxon>
        <taxon>Eubrachyura</taxon>
        <taxon>Portunoidea</taxon>
        <taxon>Portunidae</taxon>
        <taxon>Portuninae</taxon>
        <taxon>Portunus</taxon>
    </lineage>
</organism>
<dbReference type="EMBL" id="VSRR010025698">
    <property type="protein sequence ID" value="MPC67047.1"/>
    <property type="molecule type" value="Genomic_DNA"/>
</dbReference>
<keyword evidence="2" id="KW-1185">Reference proteome</keyword>
<gene>
    <name evidence="1" type="ORF">E2C01_061209</name>
</gene>
<accession>A0A5B7HCJ8</accession>
<comment type="caution">
    <text evidence="1">The sequence shown here is derived from an EMBL/GenBank/DDBJ whole genome shotgun (WGS) entry which is preliminary data.</text>
</comment>